<protein>
    <recommendedName>
        <fullName evidence="4 10">4-alpha-glucanotransferase</fullName>
        <ecNumber evidence="3 10">2.4.1.25</ecNumber>
    </recommendedName>
    <alternativeName>
        <fullName evidence="8 10">Amylomaltase</fullName>
    </alternativeName>
    <alternativeName>
        <fullName evidence="9 10">Disproportionating enzyme</fullName>
    </alternativeName>
</protein>
<evidence type="ECO:0000256" key="8">
    <source>
        <dbReference type="ARBA" id="ARBA00031423"/>
    </source>
</evidence>
<name>A0ABR9V2B6_9CHRO</name>
<gene>
    <name evidence="11" type="primary">malQ</name>
    <name evidence="11" type="ORF">IQ215_04705</name>
</gene>
<comment type="similarity">
    <text evidence="2 10">Belongs to the disproportionating enzyme family.</text>
</comment>
<dbReference type="InterPro" id="IPR003385">
    <property type="entry name" value="Glyco_hydro_77"/>
</dbReference>
<reference evidence="11 12" key="1">
    <citation type="submission" date="2020-10" db="EMBL/GenBank/DDBJ databases">
        <authorList>
            <person name="Castelo-Branco R."/>
            <person name="Eusebio N."/>
            <person name="Adriana R."/>
            <person name="Vieira A."/>
            <person name="Brugerolle De Fraissinette N."/>
            <person name="Rezende De Castro R."/>
            <person name="Schneider M.P."/>
            <person name="Vasconcelos V."/>
            <person name="Leao P.N."/>
        </authorList>
    </citation>
    <scope>NUCLEOTIDE SEQUENCE [LARGE SCALE GENOMIC DNA]</scope>
    <source>
        <strain evidence="11 12">LEGE 03274</strain>
    </source>
</reference>
<dbReference type="NCBIfam" id="NF011080">
    <property type="entry name" value="PRK14508.1-3"/>
    <property type="match status" value="1"/>
</dbReference>
<sequence>MFDRRSSGILLHPTSLPSAYGIGDLGGGAYGFVDFLHSSDQQVWQILPLGPTGSGNSPYLSYSALAGNPLLISLDILFGDGLLTEEDINQAKEKFEKVDPSRINFQLVIETKFPLLRKAFDTFQETPEDEYKQEFDQFCHDYSYWLENYSLFMALKEYHHGAAWFQWDQDIAKREPEAIHKWQLKLGDEMFYHKFLQFSFFRQWCNLKNYANERGIQIFGDIPIYVAHDSVDVWANQGIFRLDEETGAAASMAGVPPDYFSETGQLWGNPVYDWEALEKTNFAWWVQRIKGMLQYVDIMRIDHFRGFESFWAVPQGETTAMNGEWVKALGDEFFTILEKELGILPIVAEDLGVITPEVEALRDKFSFPGMKVLHFAFDSDRANGFLPYNYDNRNCVVYTGTHDNDTTVGWFEKRSFEERNRVVDYLGSICKEGIHWSLIRLALGSVANMAVFPVQDLLGLGSNSKMNTPGTVQDNWSWRYQDHDLTEDVGQHLQYLTYLYGRQPIND</sequence>
<proteinExistence type="inferred from homology"/>
<dbReference type="SUPFAM" id="SSF51445">
    <property type="entry name" value="(Trans)glycosidases"/>
    <property type="match status" value="1"/>
</dbReference>
<dbReference type="EC" id="2.4.1.25" evidence="3 10"/>
<evidence type="ECO:0000256" key="3">
    <source>
        <dbReference type="ARBA" id="ARBA00012560"/>
    </source>
</evidence>
<dbReference type="InterPro" id="IPR017853">
    <property type="entry name" value="GH"/>
</dbReference>
<evidence type="ECO:0000256" key="9">
    <source>
        <dbReference type="ARBA" id="ARBA00031501"/>
    </source>
</evidence>
<evidence type="ECO:0000256" key="4">
    <source>
        <dbReference type="ARBA" id="ARBA00020295"/>
    </source>
</evidence>
<evidence type="ECO:0000256" key="10">
    <source>
        <dbReference type="RuleBase" id="RU361207"/>
    </source>
</evidence>
<evidence type="ECO:0000256" key="2">
    <source>
        <dbReference type="ARBA" id="ARBA00005684"/>
    </source>
</evidence>
<evidence type="ECO:0000256" key="6">
    <source>
        <dbReference type="ARBA" id="ARBA00022679"/>
    </source>
</evidence>
<dbReference type="PANTHER" id="PTHR32438">
    <property type="entry name" value="4-ALPHA-GLUCANOTRANSFERASE DPE1, CHLOROPLASTIC/AMYLOPLASTIC"/>
    <property type="match status" value="1"/>
</dbReference>
<dbReference type="NCBIfam" id="TIGR00217">
    <property type="entry name" value="malQ"/>
    <property type="match status" value="1"/>
</dbReference>
<accession>A0ABR9V2B6</accession>
<organism evidence="11 12">
    <name type="scientific">Cyanobacterium stanieri LEGE 03274</name>
    <dbReference type="NCBI Taxonomy" id="1828756"/>
    <lineage>
        <taxon>Bacteria</taxon>
        <taxon>Bacillati</taxon>
        <taxon>Cyanobacteriota</taxon>
        <taxon>Cyanophyceae</taxon>
        <taxon>Oscillatoriophycideae</taxon>
        <taxon>Chroococcales</taxon>
        <taxon>Geminocystaceae</taxon>
        <taxon>Cyanobacterium</taxon>
    </lineage>
</organism>
<evidence type="ECO:0000256" key="7">
    <source>
        <dbReference type="ARBA" id="ARBA00023277"/>
    </source>
</evidence>
<dbReference type="GO" id="GO:0004134">
    <property type="term" value="F:4-alpha-glucanotransferase activity"/>
    <property type="evidence" value="ECO:0007669"/>
    <property type="project" value="UniProtKB-EC"/>
</dbReference>
<dbReference type="PANTHER" id="PTHR32438:SF5">
    <property type="entry name" value="4-ALPHA-GLUCANOTRANSFERASE DPE1, CHLOROPLASTIC_AMYLOPLASTIC"/>
    <property type="match status" value="1"/>
</dbReference>
<evidence type="ECO:0000313" key="11">
    <source>
        <dbReference type="EMBL" id="MBE9221992.1"/>
    </source>
</evidence>
<comment type="catalytic activity">
    <reaction evidence="1 10">
        <text>Transfers a segment of a (1-&gt;4)-alpha-D-glucan to a new position in an acceptor, which may be glucose or a (1-&gt;4)-alpha-D-glucan.</text>
        <dbReference type="EC" id="2.4.1.25"/>
    </reaction>
</comment>
<dbReference type="NCBIfam" id="NF011079">
    <property type="entry name" value="PRK14508.1-2"/>
    <property type="match status" value="1"/>
</dbReference>
<dbReference type="Proteomes" id="UP000654604">
    <property type="component" value="Unassembled WGS sequence"/>
</dbReference>
<evidence type="ECO:0000313" key="12">
    <source>
        <dbReference type="Proteomes" id="UP000654604"/>
    </source>
</evidence>
<keyword evidence="5 10" id="KW-0328">Glycosyltransferase</keyword>
<evidence type="ECO:0000256" key="5">
    <source>
        <dbReference type="ARBA" id="ARBA00022676"/>
    </source>
</evidence>
<dbReference type="Gene3D" id="3.20.20.80">
    <property type="entry name" value="Glycosidases"/>
    <property type="match status" value="1"/>
</dbReference>
<keyword evidence="12" id="KW-1185">Reference proteome</keyword>
<evidence type="ECO:0000256" key="1">
    <source>
        <dbReference type="ARBA" id="ARBA00000439"/>
    </source>
</evidence>
<dbReference type="EMBL" id="JADEWC010000007">
    <property type="protein sequence ID" value="MBE9221992.1"/>
    <property type="molecule type" value="Genomic_DNA"/>
</dbReference>
<keyword evidence="7 10" id="KW-0119">Carbohydrate metabolism</keyword>
<dbReference type="RefSeq" id="WP_193800157.1">
    <property type="nucleotide sequence ID" value="NZ_JADEWC010000007.1"/>
</dbReference>
<comment type="caution">
    <text evidence="11">The sequence shown here is derived from an EMBL/GenBank/DDBJ whole genome shotgun (WGS) entry which is preliminary data.</text>
</comment>
<dbReference type="Pfam" id="PF02446">
    <property type="entry name" value="Glyco_hydro_77"/>
    <property type="match status" value="1"/>
</dbReference>
<keyword evidence="6 10" id="KW-0808">Transferase</keyword>